<dbReference type="STRING" id="6832.A0A553NQ75"/>
<feature type="domain" description="GRIP" evidence="7">
    <location>
        <begin position="1591"/>
        <end position="1641"/>
    </location>
</feature>
<feature type="coiled-coil region" evidence="5">
    <location>
        <begin position="1547"/>
        <end position="1598"/>
    </location>
</feature>
<evidence type="ECO:0000313" key="9">
    <source>
        <dbReference type="Proteomes" id="UP000318571"/>
    </source>
</evidence>
<feature type="region of interest" description="Disordered" evidence="6">
    <location>
        <begin position="1478"/>
        <end position="1513"/>
    </location>
</feature>
<evidence type="ECO:0000259" key="7">
    <source>
        <dbReference type="PROSITE" id="PS50913"/>
    </source>
</evidence>
<feature type="coiled-coil region" evidence="5">
    <location>
        <begin position="993"/>
        <end position="1090"/>
    </location>
</feature>
<gene>
    <name evidence="8" type="ORF">TCAL_02305</name>
</gene>
<feature type="coiled-coil region" evidence="5">
    <location>
        <begin position="180"/>
        <end position="548"/>
    </location>
</feature>
<dbReference type="Proteomes" id="UP000318571">
    <property type="component" value="Chromosome 4"/>
</dbReference>
<evidence type="ECO:0000313" key="8">
    <source>
        <dbReference type="EMBL" id="TRY67564.1"/>
    </source>
</evidence>
<dbReference type="InterPro" id="IPR000237">
    <property type="entry name" value="GRIP_dom"/>
</dbReference>
<dbReference type="PROSITE" id="PS50913">
    <property type="entry name" value="GRIP"/>
    <property type="match status" value="1"/>
</dbReference>
<dbReference type="EMBL" id="VCGU01000011">
    <property type="protein sequence ID" value="TRY67564.1"/>
    <property type="molecule type" value="Genomic_DNA"/>
</dbReference>
<keyword evidence="4 5" id="KW-0175">Coiled coil</keyword>
<feature type="compositionally biased region" description="Basic and acidic residues" evidence="6">
    <location>
        <begin position="1478"/>
        <end position="1488"/>
    </location>
</feature>
<comment type="caution">
    <text evidence="8">The sequence shown here is derived from an EMBL/GenBank/DDBJ whole genome shotgun (WGS) entry which is preliminary data.</text>
</comment>
<dbReference type="InterPro" id="IPR032023">
    <property type="entry name" value="GCC2_Rab_bind"/>
</dbReference>
<dbReference type="PANTHER" id="PTHR18902:SF25">
    <property type="entry name" value="GRIP AND COILED-COIL DOMAIN-CONTAINING PROTEIN 2"/>
    <property type="match status" value="1"/>
</dbReference>
<feature type="coiled-coil region" evidence="5">
    <location>
        <begin position="1375"/>
        <end position="1442"/>
    </location>
</feature>
<dbReference type="Pfam" id="PF01465">
    <property type="entry name" value="GRIP"/>
    <property type="match status" value="1"/>
</dbReference>
<dbReference type="Gene3D" id="1.10.287.1490">
    <property type="match status" value="1"/>
</dbReference>
<feature type="coiled-coil region" evidence="5">
    <location>
        <begin position="1115"/>
        <end position="1335"/>
    </location>
</feature>
<dbReference type="PANTHER" id="PTHR18902">
    <property type="entry name" value="NUCLEAR MITOTIC APPARATUS PROTEIN 1-RELATED"/>
    <property type="match status" value="1"/>
</dbReference>
<feature type="region of interest" description="Disordered" evidence="6">
    <location>
        <begin position="1"/>
        <end position="32"/>
    </location>
</feature>
<dbReference type="InterPro" id="IPR051841">
    <property type="entry name" value="MT-Golgi_org_protein"/>
</dbReference>
<keyword evidence="3" id="KW-0597">Phosphoprotein</keyword>
<reference evidence="8 9" key="1">
    <citation type="journal article" date="2018" name="Nat. Ecol. Evol.">
        <title>Genomic signatures of mitonuclear coevolution across populations of Tigriopus californicus.</title>
        <authorList>
            <person name="Barreto F.S."/>
            <person name="Watson E.T."/>
            <person name="Lima T.G."/>
            <person name="Willett C.S."/>
            <person name="Edmands S."/>
            <person name="Li W."/>
            <person name="Burton R.S."/>
        </authorList>
    </citation>
    <scope>NUCLEOTIDE SEQUENCE [LARGE SCALE GENOMIC DNA]</scope>
    <source>
        <strain evidence="8 9">San Diego</strain>
    </source>
</reference>
<feature type="coiled-coil region" evidence="5">
    <location>
        <begin position="591"/>
        <end position="678"/>
    </location>
</feature>
<sequence>MSEEGGGAGGMTSPPNGPTSGSKKPMAEMDRDELVTKCKSLLQIAQKAKAAKDDAAKKLEKEEEKTVVLEEMVQALTEQKLSQIHRITGENEELLKQMDDFEGQLKAQVATSHDALQQINTLKSEVDHLKRDNAQLKMEHDDFEDLKKEHEEMKEKFLAQAIEVPNPNQDQKYQELNKVIEELKLSQNSSMEEIENLKRELNEESKDNLKLQADLQESSQKLDHYKSETEEKLASSLNEISTLQSKLESIQIKDQELEGQNEELKQAKKEIQELKAEVESNVVKLETVTISLAEKEAEAIKMTNLLIEMDGTKAKAESAEQSLQEFKVKLEESENMIKKMNEKLNLEAMETAQAQREVDASNHEKEMKTLEKKKDAEIEEFKKDVKQSKNRIEELENVLARYERDLQEMKQNQEKSESMHQFDQDRQSEIEECNSKIFNLQKQLDQRIEENKQLQEKLHGKQSTIEDLEAAKQELSDELKFKRALQDDLDAKQDSINELKAEVFKVNEAKTNELQSLAEDLERSKSKVKTLEDSVELRESTIHNLREEMKFFESLQTEKETLSETNEYLKWELNAKSEQTLELQQKTQYQITELRTQVEELSRLVLDKAEQIKVLSEDKEKLEKDLYEVNEKEIEENHELKTLEEKFQNEQKIHQEAIQSLQEECFRTKKDLEAAAEKACAERLKIIQEKDALIESITRDSEEVSKNEQMMSDLTHQIESLQLAQATNNKEIESKDQEIAILRNQLQDANDKVLTLTENLRNSLKSIQEMAIEFEKFKHDASNMLTKGQEEMITFTSNKEMEFVTLKQSLVKELSKAESRNTDLIDEMNQMNMEIKKRGEKLSVVEIQCESMQQEIDAKSKDLYESKKIIQDLNEKITDLNPHKAQSDVEETVASLTKEVEALRVSKASLEGKVKAMNQKIAQEEVQSEAMSTSTVSKVEEHSRMADVENSFEERYSKLKILAIKLKRKSLEQENKIQELTSGAKGGAEKERIASLTQNYAKLQEQNDEQGDLIDEQKSTIFTLRKDVERSTNEITELKDKIETLEATLETTKSQKEALFIDLEQVKSDLTLKQELVKSLEASLKDLTEKHDVLFTANERLNTNLAKFSSDDKRTDLLDMELETAERRIEELTELSQGLEAKIQEMEQDKEREGELKKNRDTLVQDLETSLQKETERADEFKSKLSEARLTISRVEITMSEVRGENLCLQQRVDDLASTNEKINNQLSDLSGNAASNSQALTKRNEALQKMVNILEGEIDRKKTSLAEAEDKIATLTKDYESYKVRAASVLRQSKESESQMGNKSQEVLSLERLVQSLNEKINELSKKIATSEMEGQHIQEDHDRLMERHSGLLQEMAAKELAYRHKHEQLIILANQSEKAKQDLEIKVQNQVEALKQTLRSQIEDLQGIHATEIGKFQKQIDELENQNILLEMALNKAKATSNTPIQASVIRQNSEMPQVHMKTGQKLHVNLLEREAAEGSETEVHRRSSASPRNTFDGRSGPTGPQSPIPLDQLLSQADEEESSYNNGRALSLSNADVGNLESRIASAEKRVKHMASLLSESEAENARLVQMSEVLKEEIRRYQRSEERKKHIENLEYVKNVILKFITLPGNEEKIRLVPVLTTILKLSPKEIETLQKTIQAEIDESSPQEVGWSTYLGLWSQ</sequence>
<feature type="coiled-coil region" evidence="5">
    <location>
        <begin position="807"/>
        <end position="834"/>
    </location>
</feature>
<evidence type="ECO:0000256" key="3">
    <source>
        <dbReference type="ARBA" id="ARBA00022553"/>
    </source>
</evidence>
<feature type="coiled-coil region" evidence="5">
    <location>
        <begin position="42"/>
        <end position="156"/>
    </location>
</feature>
<protein>
    <recommendedName>
        <fullName evidence="7">GRIP domain-containing protein</fullName>
    </recommendedName>
</protein>
<organism evidence="8 9">
    <name type="scientific">Tigriopus californicus</name>
    <name type="common">Marine copepod</name>
    <dbReference type="NCBI Taxonomy" id="6832"/>
    <lineage>
        <taxon>Eukaryota</taxon>
        <taxon>Metazoa</taxon>
        <taxon>Ecdysozoa</taxon>
        <taxon>Arthropoda</taxon>
        <taxon>Crustacea</taxon>
        <taxon>Multicrustacea</taxon>
        <taxon>Hexanauplia</taxon>
        <taxon>Copepoda</taxon>
        <taxon>Harpacticoida</taxon>
        <taxon>Harpacticidae</taxon>
        <taxon>Tigriopus</taxon>
    </lineage>
</organism>
<proteinExistence type="predicted"/>
<evidence type="ECO:0000256" key="6">
    <source>
        <dbReference type="SAM" id="MobiDB-lite"/>
    </source>
</evidence>
<keyword evidence="9" id="KW-1185">Reference proteome</keyword>
<evidence type="ECO:0000256" key="5">
    <source>
        <dbReference type="SAM" id="Coils"/>
    </source>
</evidence>
<dbReference type="Gene3D" id="1.10.220.60">
    <property type="entry name" value="GRIP domain"/>
    <property type="match status" value="1"/>
</dbReference>
<accession>A0A553NQ75</accession>
<comment type="subcellular location">
    <subcellularLocation>
        <location evidence="1">Cytoplasm</location>
    </subcellularLocation>
</comment>
<dbReference type="SMART" id="SM00755">
    <property type="entry name" value="Grip"/>
    <property type="match status" value="1"/>
</dbReference>
<feature type="coiled-coil region" evidence="5">
    <location>
        <begin position="732"/>
        <end position="759"/>
    </location>
</feature>
<feature type="coiled-coil region" evidence="5">
    <location>
        <begin position="893"/>
        <end position="927"/>
    </location>
</feature>
<name>A0A553NQ75_TIGCA</name>
<dbReference type="GO" id="GO:0005737">
    <property type="term" value="C:cytoplasm"/>
    <property type="evidence" value="ECO:0007669"/>
    <property type="project" value="UniProtKB-SubCell"/>
</dbReference>
<dbReference type="Pfam" id="PF16704">
    <property type="entry name" value="Rab_bind"/>
    <property type="match status" value="1"/>
</dbReference>
<evidence type="ECO:0000256" key="2">
    <source>
        <dbReference type="ARBA" id="ARBA00022490"/>
    </source>
</evidence>
<evidence type="ECO:0000256" key="4">
    <source>
        <dbReference type="ARBA" id="ARBA00023054"/>
    </source>
</evidence>
<dbReference type="OMA" id="TEANHFE"/>
<keyword evidence="2" id="KW-0963">Cytoplasm</keyword>
<feature type="compositionally biased region" description="Gly residues" evidence="6">
    <location>
        <begin position="1"/>
        <end position="10"/>
    </location>
</feature>
<evidence type="ECO:0000256" key="1">
    <source>
        <dbReference type="ARBA" id="ARBA00004496"/>
    </source>
</evidence>